<organism evidence="9 10">
    <name type="scientific">Desulfatitalea alkaliphila</name>
    <dbReference type="NCBI Taxonomy" id="2929485"/>
    <lineage>
        <taxon>Bacteria</taxon>
        <taxon>Pseudomonadati</taxon>
        <taxon>Thermodesulfobacteriota</taxon>
        <taxon>Desulfobacteria</taxon>
        <taxon>Desulfobacterales</taxon>
        <taxon>Desulfosarcinaceae</taxon>
        <taxon>Desulfatitalea</taxon>
    </lineage>
</organism>
<reference evidence="9" key="1">
    <citation type="submission" date="2022-04" db="EMBL/GenBank/DDBJ databases">
        <title>Desulfatitalea alkaliphila sp. nov., a novel anaerobic sulfate-reducing bacterium isolated from terrestrial mud volcano, Taman Peninsula, Russia.</title>
        <authorList>
            <person name="Khomyakova M.A."/>
            <person name="Merkel A.Y."/>
            <person name="Slobodkin A.I."/>
        </authorList>
    </citation>
    <scope>NUCLEOTIDE SEQUENCE</scope>
    <source>
        <strain evidence="9">M08but</strain>
    </source>
</reference>
<dbReference type="SUPFAM" id="SSF52172">
    <property type="entry name" value="CheY-like"/>
    <property type="match status" value="1"/>
</dbReference>
<dbReference type="AlphaFoldDB" id="A0AA41UNZ6"/>
<dbReference type="CDD" id="cd17541">
    <property type="entry name" value="REC_CheB-like"/>
    <property type="match status" value="1"/>
</dbReference>
<dbReference type="PANTHER" id="PTHR42872:SF6">
    <property type="entry name" value="PROTEIN-GLUTAMATE METHYLESTERASE_PROTEIN-GLUTAMINE GLUTAMINASE"/>
    <property type="match status" value="1"/>
</dbReference>
<sequence length="479" mass="52227">MMNSVKRTVEEERSGGFAGTLRNIQLTDIIQMCCLAGASLCIRVRQEDEQGTIYVRDGELVHAEYGSVTGVDAFFTILGWQSGRFETLDAPWQSSATIKEPYQFLLMEAARRADEKAQVDRTVDAQAATADAKAPIRVLIVDDSAIMSKILGSMLEADAGIQVVGNAKNGEEALAMMKRLEPDLITMDVNMPVMDGSTALKHIMIESPCPVLIMSNLASSSYATILSFLNLGAVDFMSKPVKNRNILLQQQRIVERVHLAVDTRVDRFRRLRMPRLRPEEKIRVDDTVPGDTLLVTLSGVGGYLEMVNTLTSLPRQARAVVVSLQSVPPQFAPTLSEYLDARSPYDVKVLAAGSPLCAGRCYVGTTGQGWTVRDLGGRRMLQPLLGPRPEGDHDTTLDLFLSKAAEIYGRRTVVCLLSGGPPDALAGLRAVRDAGGRVLSPKVEKAILPATMAPAMAHDLITELFDPKDLAHVLSRHCT</sequence>
<dbReference type="SMART" id="SM00448">
    <property type="entry name" value="REC"/>
    <property type="match status" value="1"/>
</dbReference>
<evidence type="ECO:0000256" key="4">
    <source>
        <dbReference type="ARBA" id="ARBA00048267"/>
    </source>
</evidence>
<dbReference type="InterPro" id="IPR000673">
    <property type="entry name" value="Sig_transdc_resp-reg_Me-estase"/>
</dbReference>
<gene>
    <name evidence="9" type="ORF">MRX98_05360</name>
</gene>
<dbReference type="Pfam" id="PF01339">
    <property type="entry name" value="CheB_methylest"/>
    <property type="match status" value="1"/>
</dbReference>
<evidence type="ECO:0000259" key="7">
    <source>
        <dbReference type="PROSITE" id="PS50110"/>
    </source>
</evidence>
<dbReference type="Gene3D" id="3.40.50.2300">
    <property type="match status" value="1"/>
</dbReference>
<dbReference type="Gene3D" id="3.40.50.180">
    <property type="entry name" value="Methylesterase CheB, C-terminal domain"/>
    <property type="match status" value="1"/>
</dbReference>
<dbReference type="Pfam" id="PF00072">
    <property type="entry name" value="Response_reg"/>
    <property type="match status" value="1"/>
</dbReference>
<evidence type="ECO:0000256" key="5">
    <source>
        <dbReference type="PROSITE-ProRule" id="PRU00050"/>
    </source>
</evidence>
<dbReference type="EC" id="3.1.1.61" evidence="3"/>
<dbReference type="PROSITE" id="PS50110">
    <property type="entry name" value="RESPONSE_REGULATORY"/>
    <property type="match status" value="1"/>
</dbReference>
<feature type="modified residue" description="4-aspartylphosphate" evidence="6">
    <location>
        <position position="188"/>
    </location>
</feature>
<keyword evidence="10" id="KW-1185">Reference proteome</keyword>
<dbReference type="InterPro" id="IPR011006">
    <property type="entry name" value="CheY-like_superfamily"/>
</dbReference>
<dbReference type="Proteomes" id="UP001165427">
    <property type="component" value="Unassembled WGS sequence"/>
</dbReference>
<dbReference type="Pfam" id="PF14332">
    <property type="entry name" value="DUF4388"/>
    <property type="match status" value="1"/>
</dbReference>
<dbReference type="RefSeq" id="WP_246903710.1">
    <property type="nucleotide sequence ID" value="NZ_JALJRB010000004.1"/>
</dbReference>
<evidence type="ECO:0000259" key="8">
    <source>
        <dbReference type="PROSITE" id="PS50122"/>
    </source>
</evidence>
<evidence type="ECO:0000313" key="10">
    <source>
        <dbReference type="Proteomes" id="UP001165427"/>
    </source>
</evidence>
<comment type="caution">
    <text evidence="5">Lacks conserved residue(s) required for the propagation of feature annotation.</text>
</comment>
<evidence type="ECO:0000256" key="2">
    <source>
        <dbReference type="ARBA" id="ARBA00022801"/>
    </source>
</evidence>
<keyword evidence="2" id="KW-0378">Hydrolase</keyword>
<dbReference type="GO" id="GO:0000156">
    <property type="term" value="F:phosphorelay response regulator activity"/>
    <property type="evidence" value="ECO:0007669"/>
    <property type="project" value="InterPro"/>
</dbReference>
<dbReference type="InterPro" id="IPR001789">
    <property type="entry name" value="Sig_transdc_resp-reg_receiver"/>
</dbReference>
<dbReference type="EMBL" id="JALJRB010000004">
    <property type="protein sequence ID" value="MCJ8499993.1"/>
    <property type="molecule type" value="Genomic_DNA"/>
</dbReference>
<dbReference type="PROSITE" id="PS50122">
    <property type="entry name" value="CHEB"/>
    <property type="match status" value="1"/>
</dbReference>
<dbReference type="GO" id="GO:0008984">
    <property type="term" value="F:protein-glutamate methylesterase activity"/>
    <property type="evidence" value="ECO:0007669"/>
    <property type="project" value="UniProtKB-EC"/>
</dbReference>
<protein>
    <recommendedName>
        <fullName evidence="3">protein-glutamate methylesterase</fullName>
        <ecNumber evidence="3">3.1.1.61</ecNumber>
    </recommendedName>
</protein>
<dbReference type="InterPro" id="IPR035909">
    <property type="entry name" value="CheB_C"/>
</dbReference>
<comment type="caution">
    <text evidence="9">The sequence shown here is derived from an EMBL/GenBank/DDBJ whole genome shotgun (WGS) entry which is preliminary data.</text>
</comment>
<feature type="domain" description="CheB-type methylesterase" evidence="8">
    <location>
        <begin position="287"/>
        <end position="479"/>
    </location>
</feature>
<dbReference type="SUPFAM" id="SSF52738">
    <property type="entry name" value="Methylesterase CheB, C-terminal domain"/>
    <property type="match status" value="1"/>
</dbReference>
<keyword evidence="6" id="KW-0597">Phosphoprotein</keyword>
<keyword evidence="1" id="KW-0963">Cytoplasm</keyword>
<name>A0AA41UNZ6_9BACT</name>
<evidence type="ECO:0000256" key="1">
    <source>
        <dbReference type="ARBA" id="ARBA00022490"/>
    </source>
</evidence>
<dbReference type="InterPro" id="IPR025497">
    <property type="entry name" value="PatA-like_N"/>
</dbReference>
<feature type="domain" description="Response regulatory" evidence="7">
    <location>
        <begin position="137"/>
        <end position="254"/>
    </location>
</feature>
<dbReference type="GO" id="GO:0006935">
    <property type="term" value="P:chemotaxis"/>
    <property type="evidence" value="ECO:0007669"/>
    <property type="project" value="InterPro"/>
</dbReference>
<dbReference type="PANTHER" id="PTHR42872">
    <property type="entry name" value="PROTEIN-GLUTAMATE METHYLESTERASE/PROTEIN-GLUTAMINE GLUTAMINASE"/>
    <property type="match status" value="1"/>
</dbReference>
<proteinExistence type="predicted"/>
<comment type="catalytic activity">
    <reaction evidence="4">
        <text>[protein]-L-glutamate 5-O-methyl ester + H2O = L-glutamyl-[protein] + methanol + H(+)</text>
        <dbReference type="Rhea" id="RHEA:23236"/>
        <dbReference type="Rhea" id="RHEA-COMP:10208"/>
        <dbReference type="Rhea" id="RHEA-COMP:10311"/>
        <dbReference type="ChEBI" id="CHEBI:15377"/>
        <dbReference type="ChEBI" id="CHEBI:15378"/>
        <dbReference type="ChEBI" id="CHEBI:17790"/>
        <dbReference type="ChEBI" id="CHEBI:29973"/>
        <dbReference type="ChEBI" id="CHEBI:82795"/>
        <dbReference type="EC" id="3.1.1.61"/>
    </reaction>
</comment>
<evidence type="ECO:0000256" key="3">
    <source>
        <dbReference type="ARBA" id="ARBA00039140"/>
    </source>
</evidence>
<evidence type="ECO:0000256" key="6">
    <source>
        <dbReference type="PROSITE-ProRule" id="PRU00169"/>
    </source>
</evidence>
<accession>A0AA41UNZ6</accession>
<evidence type="ECO:0000313" key="9">
    <source>
        <dbReference type="EMBL" id="MCJ8499993.1"/>
    </source>
</evidence>
<dbReference type="GO" id="GO:0005737">
    <property type="term" value="C:cytoplasm"/>
    <property type="evidence" value="ECO:0007669"/>
    <property type="project" value="InterPro"/>
</dbReference>